<dbReference type="SMART" id="SM00327">
    <property type="entry name" value="VWA"/>
    <property type="match status" value="1"/>
</dbReference>
<protein>
    <submittedName>
        <fullName evidence="3">Nitric oxide reductase activation protein NorD</fullName>
    </submittedName>
</protein>
<name>S9RBZ5_9RHOB</name>
<dbReference type="PROSITE" id="PS50234">
    <property type="entry name" value="VWFA"/>
    <property type="match status" value="1"/>
</dbReference>
<dbReference type="CDD" id="cd01454">
    <property type="entry name" value="vWA_norD_type"/>
    <property type="match status" value="1"/>
</dbReference>
<dbReference type="AlphaFoldDB" id="S9RBZ5"/>
<dbReference type="Proteomes" id="UP000015347">
    <property type="component" value="Unassembled WGS sequence"/>
</dbReference>
<proteinExistence type="predicted"/>
<dbReference type="SUPFAM" id="SSF53300">
    <property type="entry name" value="vWA-like"/>
    <property type="match status" value="1"/>
</dbReference>
<dbReference type="PANTHER" id="PTHR41248">
    <property type="entry name" value="NORD PROTEIN"/>
    <property type="match status" value="1"/>
</dbReference>
<feature type="region of interest" description="Disordered" evidence="1">
    <location>
        <begin position="232"/>
        <end position="263"/>
    </location>
</feature>
<evidence type="ECO:0000256" key="1">
    <source>
        <dbReference type="SAM" id="MobiDB-lite"/>
    </source>
</evidence>
<dbReference type="InterPro" id="IPR036465">
    <property type="entry name" value="vWFA_dom_sf"/>
</dbReference>
<sequence length="628" mass="69629">MKTMLHVLDLMEPEETVGNLWHDMASRWGATGSDAARAVTFEDMHRSAATLFRALGGAAGVEITPAPLATSDHRPDRIRRIGTPREKAHVADFDGDRLRLPPVIDTFPTRELNRACYLWLAALAAFAEIPLRKADPLAADRAEIAALAAASDRAYAACPGLRHAHGSLCRHVVQTRQRTGLPRCEAGIERLILDQLTGPSDARECLTCPAPRGYRTYAPIPIWLRLRHGAKAGKGAPEEPQTQGAAMAVPTRKDARREERDQANRNDSFIIHRFETIMSWAESLNVNRMVDDDDQDNAAKAAEDQDHLTLSQNLKRAATRLRLSLDLSPQDAEHERLAGAYTYPEWNRRTGDYMPGHARVLEAEAKPRIEYAPDPKLVTRVKRQFAPLHPRRVMLPRQIDGDDLDLDAIVTSRTDIACGHEGSDRVWQSSRPMARDLSVAILMDCSRSTEAAIVDTSVIEVAREALSALAEGIDTAGDRLGIWGFSSLRRDRVFVHRCKTFEDPMSSAVTARIGGLRPGHYTRLGTAIRHVSAQLAKEGATRRLLLVLTDGKPNDLDHYEGQHGIEDSRMAVREARALGQAVHGVIVDSDGQDWFARIFGRAGFTLLPHPERLPRALPDIYQTLTMES</sequence>
<dbReference type="HOGENOM" id="CLU_024042_0_0_5"/>
<organism evidence="3 4">
    <name type="scientific">Salipiger mucosus DSM 16094</name>
    <dbReference type="NCBI Taxonomy" id="1123237"/>
    <lineage>
        <taxon>Bacteria</taxon>
        <taxon>Pseudomonadati</taxon>
        <taxon>Pseudomonadota</taxon>
        <taxon>Alphaproteobacteria</taxon>
        <taxon>Rhodobacterales</taxon>
        <taxon>Roseobacteraceae</taxon>
        <taxon>Salipiger</taxon>
    </lineage>
</organism>
<evidence type="ECO:0000313" key="3">
    <source>
        <dbReference type="EMBL" id="EPX75605.1"/>
    </source>
</evidence>
<accession>S9RBZ5</accession>
<dbReference type="Pfam" id="PF00092">
    <property type="entry name" value="VWA"/>
    <property type="match status" value="1"/>
</dbReference>
<reference evidence="4" key="1">
    <citation type="journal article" date="2014" name="Stand. Genomic Sci.">
        <title>Genome sequence of the exopolysaccharide-producing Salipiger mucosus type strain (DSM 16094(T)), a moderately halophilic member of the Roseobacter clade.</title>
        <authorList>
            <person name="Riedel T."/>
            <person name="Spring S."/>
            <person name="Fiebig A."/>
            <person name="Petersen J."/>
            <person name="Kyrpides N.C."/>
            <person name="Goker M."/>
            <person name="Klenk H.P."/>
        </authorList>
    </citation>
    <scope>NUCLEOTIDE SEQUENCE [LARGE SCALE GENOMIC DNA]</scope>
    <source>
        <strain evidence="4">DSM 16094</strain>
    </source>
</reference>
<dbReference type="Gene3D" id="3.40.50.410">
    <property type="entry name" value="von Willebrand factor, type A domain"/>
    <property type="match status" value="1"/>
</dbReference>
<dbReference type="STRING" id="1123237.Salmuc_00093"/>
<gene>
    <name evidence="3" type="ORF">Salmuc_00093</name>
</gene>
<feature type="compositionally biased region" description="Basic and acidic residues" evidence="1">
    <location>
        <begin position="251"/>
        <end position="263"/>
    </location>
</feature>
<feature type="domain" description="VWFA" evidence="2">
    <location>
        <begin position="438"/>
        <end position="587"/>
    </location>
</feature>
<dbReference type="eggNOG" id="COG4548">
    <property type="taxonomic scope" value="Bacteria"/>
</dbReference>
<dbReference type="InterPro" id="IPR002035">
    <property type="entry name" value="VWF_A"/>
</dbReference>
<dbReference type="PANTHER" id="PTHR41248:SF1">
    <property type="entry name" value="NORD PROTEIN"/>
    <property type="match status" value="1"/>
</dbReference>
<evidence type="ECO:0000259" key="2">
    <source>
        <dbReference type="PROSITE" id="PS50234"/>
    </source>
</evidence>
<keyword evidence="4" id="KW-1185">Reference proteome</keyword>
<comment type="caution">
    <text evidence="3">The sequence shown here is derived from an EMBL/GenBank/DDBJ whole genome shotgun (WGS) entry which is preliminary data.</text>
</comment>
<evidence type="ECO:0000313" key="4">
    <source>
        <dbReference type="Proteomes" id="UP000015347"/>
    </source>
</evidence>
<dbReference type="InterPro" id="IPR051928">
    <property type="entry name" value="NorD/CobT"/>
</dbReference>
<dbReference type="EMBL" id="APVH01000072">
    <property type="protein sequence ID" value="EPX75605.1"/>
    <property type="molecule type" value="Genomic_DNA"/>
</dbReference>